<dbReference type="AlphaFoldDB" id="A0A963YQB4"/>
<dbReference type="Gene3D" id="3.30.1540.20">
    <property type="entry name" value="MutL, C-terminal domain, dimerisation subdomain"/>
    <property type="match status" value="1"/>
</dbReference>
<evidence type="ECO:0000259" key="7">
    <source>
        <dbReference type="SMART" id="SM01340"/>
    </source>
</evidence>
<keyword evidence="8" id="KW-0378">Hydrolase</keyword>
<proteinExistence type="inferred from homology"/>
<dbReference type="InterPro" id="IPR014721">
    <property type="entry name" value="Ribsml_uS5_D2-typ_fold_subgr"/>
</dbReference>
<comment type="caution">
    <text evidence="8">The sequence shown here is derived from an EMBL/GenBank/DDBJ whole genome shotgun (WGS) entry which is preliminary data.</text>
</comment>
<dbReference type="Gene3D" id="3.30.230.10">
    <property type="match status" value="1"/>
</dbReference>
<evidence type="ECO:0000256" key="1">
    <source>
        <dbReference type="ARBA" id="ARBA00006082"/>
    </source>
</evidence>
<dbReference type="CDD" id="cd16926">
    <property type="entry name" value="HATPase_MutL-MLH-PMS-like"/>
    <property type="match status" value="1"/>
</dbReference>
<evidence type="ECO:0000313" key="8">
    <source>
        <dbReference type="EMBL" id="MCB8875233.1"/>
    </source>
</evidence>
<dbReference type="GO" id="GO:0005524">
    <property type="term" value="F:ATP binding"/>
    <property type="evidence" value="ECO:0007669"/>
    <property type="project" value="InterPro"/>
</dbReference>
<sequence>MPTIRLLPSHVVDRIAAGEVVERPAAAIKELVENALDAGATRISVSLHEGGIRRIEVTDDGCGMSAAELPVAIQRHATSKLDEAADLVHITTLGFRGEALPSIGAAARLAITSRPAGADSAYTIRVEGGLVSEVEPAAGQIGTRIIVSDLFFATPARRAFLRSPRVEADHAEAVIRRLALAAPETAFRLEHDGRLIFDLPTADRRARLAALLSADEAETLLVVEAERDDVRLSGFAGAAATHRATGAAQYLVVNGRPVVDPLLKTALRVAYQEVMPRGRFPVAGLWLDLPHRAVDVNVHPAKTELRFRDGERIRGLLISALRSALSRPAALQFQPRAAIRGYGRAVNAYARPDAIPAPAYPGPAYHGPAASGWDAPPGDVATLDFPEPLAPRAMMLAEAQLPLAGAPFARTLPAAPPQPAEPGHPLGAAVAQVLDTYIIAVAEDGTLILVDQHAAHERLTHEALREQVIGTDGPRPQPMLLPIVVDLPAGDAARLAEAAPDLLQLGLEIEPFGPGAVMVRAMPAVLGTADPAPLLRDIAEELAEMEESTALSQKLDAVLARMACHGSIRAGRRMNAAEMNAMLRQMEQVPRAATCSHGRPTFLKLSKAEIETLFGRRGI</sequence>
<dbReference type="InterPro" id="IPR014790">
    <property type="entry name" value="MutL_C"/>
</dbReference>
<comment type="function">
    <text evidence="5">This protein is involved in the repair of mismatches in DNA. It is required for dam-dependent methyl-directed DNA mismatch repair. May act as a 'molecular matchmaker', a protein that promotes the formation of a stable complex between two or more DNA-binding proteins in an ATP-dependent manner without itself being part of a final effector complex.</text>
</comment>
<feature type="domain" description="DNA mismatch repair protein S5" evidence="7">
    <location>
        <begin position="208"/>
        <end position="326"/>
    </location>
</feature>
<dbReference type="Gene3D" id="3.30.1370.100">
    <property type="entry name" value="MutL, C-terminal domain, regulatory subdomain"/>
    <property type="match status" value="1"/>
</dbReference>
<dbReference type="InterPro" id="IPR002099">
    <property type="entry name" value="MutL/Mlh/PMS"/>
</dbReference>
<comment type="similarity">
    <text evidence="1 5">Belongs to the DNA mismatch repair MutL/HexB family.</text>
</comment>
<accession>A0A963YQB4</accession>
<evidence type="ECO:0000256" key="4">
    <source>
        <dbReference type="ARBA" id="ARBA00023204"/>
    </source>
</evidence>
<dbReference type="FunFam" id="3.30.565.10:FF:000003">
    <property type="entry name" value="DNA mismatch repair endonuclease MutL"/>
    <property type="match status" value="1"/>
</dbReference>
<protein>
    <recommendedName>
        <fullName evidence="2 5">DNA mismatch repair protein MutL</fullName>
    </recommendedName>
</protein>
<dbReference type="SUPFAM" id="SSF54211">
    <property type="entry name" value="Ribosomal protein S5 domain 2-like"/>
    <property type="match status" value="1"/>
</dbReference>
<dbReference type="EMBL" id="JAESVB010000003">
    <property type="protein sequence ID" value="MCB8875233.1"/>
    <property type="molecule type" value="Genomic_DNA"/>
</dbReference>
<dbReference type="PANTHER" id="PTHR10073:SF12">
    <property type="entry name" value="DNA MISMATCH REPAIR PROTEIN MLH1"/>
    <property type="match status" value="1"/>
</dbReference>
<dbReference type="Pfam" id="PF01119">
    <property type="entry name" value="DNA_mis_repair"/>
    <property type="match status" value="1"/>
</dbReference>
<dbReference type="InterPro" id="IPR037198">
    <property type="entry name" value="MutL_C_sf"/>
</dbReference>
<dbReference type="InterPro" id="IPR020568">
    <property type="entry name" value="Ribosomal_Su5_D2-typ_SF"/>
</dbReference>
<dbReference type="NCBIfam" id="NF000953">
    <property type="entry name" value="PRK00095.2-4"/>
    <property type="match status" value="1"/>
</dbReference>
<dbReference type="SMART" id="SM01340">
    <property type="entry name" value="DNA_mis_repair"/>
    <property type="match status" value="1"/>
</dbReference>
<dbReference type="GO" id="GO:0016887">
    <property type="term" value="F:ATP hydrolysis activity"/>
    <property type="evidence" value="ECO:0007669"/>
    <property type="project" value="InterPro"/>
</dbReference>
<evidence type="ECO:0000313" key="9">
    <source>
        <dbReference type="Proteomes" id="UP000708298"/>
    </source>
</evidence>
<dbReference type="InterPro" id="IPR013507">
    <property type="entry name" value="DNA_mismatch_S5_2-like"/>
</dbReference>
<dbReference type="InterPro" id="IPR038973">
    <property type="entry name" value="MutL/Mlh/Pms-like"/>
</dbReference>
<dbReference type="SMART" id="SM00853">
    <property type="entry name" value="MutL_C"/>
    <property type="match status" value="1"/>
</dbReference>
<dbReference type="CDD" id="cd00782">
    <property type="entry name" value="MutL_Trans"/>
    <property type="match status" value="1"/>
</dbReference>
<keyword evidence="9" id="KW-1185">Reference proteome</keyword>
<keyword evidence="8" id="KW-0540">Nuclease</keyword>
<dbReference type="SUPFAM" id="SSF55874">
    <property type="entry name" value="ATPase domain of HSP90 chaperone/DNA topoisomerase II/histidine kinase"/>
    <property type="match status" value="1"/>
</dbReference>
<evidence type="ECO:0000256" key="3">
    <source>
        <dbReference type="ARBA" id="ARBA00022763"/>
    </source>
</evidence>
<dbReference type="Pfam" id="PF08676">
    <property type="entry name" value="MutL_C"/>
    <property type="match status" value="1"/>
</dbReference>
<dbReference type="GO" id="GO:0006298">
    <property type="term" value="P:mismatch repair"/>
    <property type="evidence" value="ECO:0007669"/>
    <property type="project" value="UniProtKB-UniRule"/>
</dbReference>
<gene>
    <name evidence="5 8" type="primary">mutL</name>
    <name evidence="8" type="ORF">ASILVAE211_08585</name>
</gene>
<evidence type="ECO:0000256" key="2">
    <source>
        <dbReference type="ARBA" id="ARBA00021975"/>
    </source>
</evidence>
<evidence type="ECO:0000256" key="5">
    <source>
        <dbReference type="HAMAP-Rule" id="MF_00149"/>
    </source>
</evidence>
<keyword evidence="8" id="KW-0255">Endonuclease</keyword>
<feature type="domain" description="MutL C-terminal dimerisation" evidence="6">
    <location>
        <begin position="429"/>
        <end position="574"/>
    </location>
</feature>
<keyword evidence="4 5" id="KW-0234">DNA repair</keyword>
<keyword evidence="3 5" id="KW-0227">DNA damage</keyword>
<dbReference type="GO" id="GO:0004519">
    <property type="term" value="F:endonuclease activity"/>
    <property type="evidence" value="ECO:0007669"/>
    <property type="project" value="UniProtKB-KW"/>
</dbReference>
<dbReference type="SUPFAM" id="SSF118116">
    <property type="entry name" value="DNA mismatch repair protein MutL"/>
    <property type="match status" value="1"/>
</dbReference>
<dbReference type="InterPro" id="IPR036890">
    <property type="entry name" value="HATPase_C_sf"/>
</dbReference>
<dbReference type="Proteomes" id="UP000708298">
    <property type="component" value="Unassembled WGS sequence"/>
</dbReference>
<dbReference type="GO" id="GO:0030983">
    <property type="term" value="F:mismatched DNA binding"/>
    <property type="evidence" value="ECO:0007669"/>
    <property type="project" value="InterPro"/>
</dbReference>
<dbReference type="InterPro" id="IPR014762">
    <property type="entry name" value="DNA_mismatch_repair_CS"/>
</dbReference>
<dbReference type="InterPro" id="IPR042120">
    <property type="entry name" value="MutL_C_dimsub"/>
</dbReference>
<reference evidence="8" key="1">
    <citation type="journal article" date="2021" name="Microorganisms">
        <title>Acidisoma silvae sp. nov. and Acidisomacellulosilytica sp. nov., Two Acidophilic Bacteria Isolated from Decaying Wood, Hydrolyzing Cellulose and Producing Poly-3-hydroxybutyrate.</title>
        <authorList>
            <person name="Mieszkin S."/>
            <person name="Pouder E."/>
            <person name="Uroz S."/>
            <person name="Simon-Colin C."/>
            <person name="Alain K."/>
        </authorList>
    </citation>
    <scope>NUCLEOTIDE SEQUENCE</scope>
    <source>
        <strain evidence="8">HW T2.11</strain>
    </source>
</reference>
<dbReference type="NCBIfam" id="TIGR00585">
    <property type="entry name" value="mutl"/>
    <property type="match status" value="1"/>
</dbReference>
<dbReference type="PANTHER" id="PTHR10073">
    <property type="entry name" value="DNA MISMATCH REPAIR PROTEIN MLH, PMS, MUTL"/>
    <property type="match status" value="1"/>
</dbReference>
<dbReference type="PROSITE" id="PS00058">
    <property type="entry name" value="DNA_MISMATCH_REPAIR_1"/>
    <property type="match status" value="1"/>
</dbReference>
<organism evidence="8 9">
    <name type="scientific">Acidisoma silvae</name>
    <dbReference type="NCBI Taxonomy" id="2802396"/>
    <lineage>
        <taxon>Bacteria</taxon>
        <taxon>Pseudomonadati</taxon>
        <taxon>Pseudomonadota</taxon>
        <taxon>Alphaproteobacteria</taxon>
        <taxon>Acetobacterales</taxon>
        <taxon>Acidocellaceae</taxon>
        <taxon>Acidisoma</taxon>
    </lineage>
</organism>
<dbReference type="InterPro" id="IPR042121">
    <property type="entry name" value="MutL_C_regsub"/>
</dbReference>
<dbReference type="GO" id="GO:0140664">
    <property type="term" value="F:ATP-dependent DNA damage sensor activity"/>
    <property type="evidence" value="ECO:0007669"/>
    <property type="project" value="InterPro"/>
</dbReference>
<dbReference type="GO" id="GO:0032300">
    <property type="term" value="C:mismatch repair complex"/>
    <property type="evidence" value="ECO:0007669"/>
    <property type="project" value="InterPro"/>
</dbReference>
<dbReference type="Gene3D" id="3.30.565.10">
    <property type="entry name" value="Histidine kinase-like ATPase, C-terminal domain"/>
    <property type="match status" value="1"/>
</dbReference>
<evidence type="ECO:0000259" key="6">
    <source>
        <dbReference type="SMART" id="SM00853"/>
    </source>
</evidence>
<dbReference type="HAMAP" id="MF_00149">
    <property type="entry name" value="DNA_mis_repair"/>
    <property type="match status" value="1"/>
</dbReference>
<name>A0A963YQB4_9PROT</name>
<dbReference type="Pfam" id="PF13589">
    <property type="entry name" value="HATPase_c_3"/>
    <property type="match status" value="1"/>
</dbReference>
<dbReference type="RefSeq" id="WP_227321264.1">
    <property type="nucleotide sequence ID" value="NZ_JAESVB010000003.1"/>
</dbReference>
<reference evidence="8" key="2">
    <citation type="submission" date="2021-01" db="EMBL/GenBank/DDBJ databases">
        <authorList>
            <person name="Mieszkin S."/>
            <person name="Pouder E."/>
            <person name="Alain K."/>
        </authorList>
    </citation>
    <scope>NUCLEOTIDE SEQUENCE</scope>
    <source>
        <strain evidence="8">HW T2.11</strain>
    </source>
</reference>
<dbReference type="InterPro" id="IPR020667">
    <property type="entry name" value="DNA_mismatch_repair_MutL"/>
</dbReference>